<evidence type="ECO:0000313" key="2">
    <source>
        <dbReference type="EMBL" id="VDN99150.1"/>
    </source>
</evidence>
<organism evidence="4">
    <name type="scientific">Rodentolepis nana</name>
    <name type="common">Dwarf tapeworm</name>
    <name type="synonym">Hymenolepis nana</name>
    <dbReference type="NCBI Taxonomy" id="102285"/>
    <lineage>
        <taxon>Eukaryota</taxon>
        <taxon>Metazoa</taxon>
        <taxon>Spiralia</taxon>
        <taxon>Lophotrochozoa</taxon>
        <taxon>Platyhelminthes</taxon>
        <taxon>Cestoda</taxon>
        <taxon>Eucestoda</taxon>
        <taxon>Cyclophyllidea</taxon>
        <taxon>Hymenolepididae</taxon>
        <taxon>Rodentolepis</taxon>
    </lineage>
</organism>
<accession>A0A0R3T8A4</accession>
<dbReference type="EMBL" id="UZAE01001873">
    <property type="protein sequence ID" value="VDN99150.1"/>
    <property type="molecule type" value="Genomic_DNA"/>
</dbReference>
<sequence length="158" mass="16369">MVGLYPTGNNQTPDTPRIDIQRHVPLMDPSSSCGGGGGGEGGGVSSTVTDNVSNPQGTAGTQAYSGGLDEFSHIPATDYCGGIPNADVFQSSDYASYNQAVGFRPFEAAGEMPVENRCCYPTGGSELVSLNQNGRLGNLFRSAGFQNMDLKASSPPPK</sequence>
<reference evidence="2 3" key="2">
    <citation type="submission" date="2018-11" db="EMBL/GenBank/DDBJ databases">
        <authorList>
            <consortium name="Pathogen Informatics"/>
        </authorList>
    </citation>
    <scope>NUCLEOTIDE SEQUENCE [LARGE SCALE GENOMIC DNA]</scope>
</reference>
<feature type="region of interest" description="Disordered" evidence="1">
    <location>
        <begin position="25"/>
        <end position="65"/>
    </location>
</feature>
<name>A0A0R3T8A4_RODNA</name>
<reference evidence="4" key="1">
    <citation type="submission" date="2017-02" db="UniProtKB">
        <authorList>
            <consortium name="WormBaseParasite"/>
        </authorList>
    </citation>
    <scope>IDENTIFICATION</scope>
</reference>
<keyword evidence="3" id="KW-1185">Reference proteome</keyword>
<dbReference type="Proteomes" id="UP000278807">
    <property type="component" value="Unassembled WGS sequence"/>
</dbReference>
<feature type="compositionally biased region" description="Polar residues" evidence="1">
    <location>
        <begin position="47"/>
        <end position="64"/>
    </location>
</feature>
<evidence type="ECO:0000313" key="3">
    <source>
        <dbReference type="Proteomes" id="UP000278807"/>
    </source>
</evidence>
<proteinExistence type="predicted"/>
<evidence type="ECO:0000256" key="1">
    <source>
        <dbReference type="SAM" id="MobiDB-lite"/>
    </source>
</evidence>
<feature type="compositionally biased region" description="Gly residues" evidence="1">
    <location>
        <begin position="33"/>
        <end position="44"/>
    </location>
</feature>
<dbReference type="STRING" id="102285.A0A0R3T8A4"/>
<evidence type="ECO:0000313" key="4">
    <source>
        <dbReference type="WBParaSite" id="HNAJ_0000329201-mRNA-1"/>
    </source>
</evidence>
<gene>
    <name evidence="2" type="ORF">HNAJ_LOCUS3291</name>
</gene>
<dbReference type="WBParaSite" id="HNAJ_0000329201-mRNA-1">
    <property type="protein sequence ID" value="HNAJ_0000329201-mRNA-1"/>
    <property type="gene ID" value="HNAJ_0000329201"/>
</dbReference>
<dbReference type="AlphaFoldDB" id="A0A0R3T8A4"/>
<protein>
    <submittedName>
        <fullName evidence="2 4">Uncharacterized protein</fullName>
    </submittedName>
</protein>